<reference evidence="3 4" key="1">
    <citation type="submission" date="2021-07" db="EMBL/GenBank/DDBJ databases">
        <title>A novel Jannaschia species isolated from marine dinoflagellate Ceratoperidinium margalefii.</title>
        <authorList>
            <person name="Jiang Y."/>
            <person name="Li Z."/>
        </authorList>
    </citation>
    <scope>NUCLEOTIDE SEQUENCE [LARGE SCALE GENOMIC DNA]</scope>
    <source>
        <strain evidence="3 4">J12C1-MA-4</strain>
    </source>
</reference>
<feature type="domain" description="EamA" evidence="2">
    <location>
        <begin position="3"/>
        <end position="124"/>
    </location>
</feature>
<keyword evidence="1" id="KW-0472">Membrane</keyword>
<dbReference type="PANTHER" id="PTHR22911:SF103">
    <property type="entry name" value="BLR2811 PROTEIN"/>
    <property type="match status" value="1"/>
</dbReference>
<evidence type="ECO:0000313" key="4">
    <source>
        <dbReference type="Proteomes" id="UP000825009"/>
    </source>
</evidence>
<sequence length="306" mass="32794">MASISVNDMLIKFLSGGYPLHQMVFIRSIIGILATSVFVWFEGGWRILKTDRPGLHLIRACLIVSANMIYFAGLSVMPLGVATALFFVAPLFITILAIPVLGESVGRHRLTALLIGFAGVAVMMVPATDWSDIPRAAMLLPVIAAACYAGMQVMTRKLGAKSAASAMAIYIQVAFIVVSSVSFLLVGDGRYAEGLESESLTFLLRAWIWPAPEDLWLFAVLGAMSAIIGYCLSAAYRLGNAATVASYEYAALPMAIALGWLVFGERPGWVMLLGTALIGGAGLYVFARERRKSGVGPAAERPLRRG</sequence>
<feature type="transmembrane region" description="Helical" evidence="1">
    <location>
        <begin position="79"/>
        <end position="98"/>
    </location>
</feature>
<accession>A0A8F6YBZ6</accession>
<keyword evidence="4" id="KW-1185">Reference proteome</keyword>
<dbReference type="Pfam" id="PF00892">
    <property type="entry name" value="EamA"/>
    <property type="match status" value="1"/>
</dbReference>
<feature type="transmembrane region" description="Helical" evidence="1">
    <location>
        <begin position="269"/>
        <end position="287"/>
    </location>
</feature>
<dbReference type="GO" id="GO:0016020">
    <property type="term" value="C:membrane"/>
    <property type="evidence" value="ECO:0007669"/>
    <property type="project" value="InterPro"/>
</dbReference>
<evidence type="ECO:0000256" key="1">
    <source>
        <dbReference type="SAM" id="Phobius"/>
    </source>
</evidence>
<dbReference type="AlphaFoldDB" id="A0A8F6YBZ6"/>
<dbReference type="PANTHER" id="PTHR22911">
    <property type="entry name" value="ACYL-MALONYL CONDENSING ENZYME-RELATED"/>
    <property type="match status" value="1"/>
</dbReference>
<name>A0A8F6YBZ6_9RHOB</name>
<feature type="transmembrane region" description="Helical" evidence="1">
    <location>
        <begin position="110"/>
        <end position="127"/>
    </location>
</feature>
<feature type="transmembrane region" description="Helical" evidence="1">
    <location>
        <begin position="20"/>
        <end position="41"/>
    </location>
</feature>
<dbReference type="EMBL" id="CP079194">
    <property type="protein sequence ID" value="QXT41439.1"/>
    <property type="molecule type" value="Genomic_DNA"/>
</dbReference>
<dbReference type="InterPro" id="IPR000620">
    <property type="entry name" value="EamA_dom"/>
</dbReference>
<protein>
    <submittedName>
        <fullName evidence="3">DMT family transporter</fullName>
    </submittedName>
</protein>
<keyword evidence="1" id="KW-1133">Transmembrane helix</keyword>
<feature type="transmembrane region" description="Helical" evidence="1">
    <location>
        <begin position="133"/>
        <end position="151"/>
    </location>
</feature>
<evidence type="ECO:0000313" key="3">
    <source>
        <dbReference type="EMBL" id="QXT41439.1"/>
    </source>
</evidence>
<gene>
    <name evidence="3" type="ORF">KYE46_11255</name>
</gene>
<evidence type="ECO:0000259" key="2">
    <source>
        <dbReference type="Pfam" id="PF00892"/>
    </source>
</evidence>
<feature type="transmembrane region" description="Helical" evidence="1">
    <location>
        <begin position="244"/>
        <end position="263"/>
    </location>
</feature>
<proteinExistence type="predicted"/>
<organism evidence="3 4">
    <name type="scientific">Gymnodinialimonas ceratoperidinii</name>
    <dbReference type="NCBI Taxonomy" id="2856823"/>
    <lineage>
        <taxon>Bacteria</taxon>
        <taxon>Pseudomonadati</taxon>
        <taxon>Pseudomonadota</taxon>
        <taxon>Alphaproteobacteria</taxon>
        <taxon>Rhodobacterales</taxon>
        <taxon>Paracoccaceae</taxon>
        <taxon>Gymnodinialimonas</taxon>
    </lineage>
</organism>
<feature type="transmembrane region" description="Helical" evidence="1">
    <location>
        <begin position="53"/>
        <end position="73"/>
    </location>
</feature>
<feature type="transmembrane region" description="Helical" evidence="1">
    <location>
        <begin position="215"/>
        <end position="232"/>
    </location>
</feature>
<feature type="transmembrane region" description="Helical" evidence="1">
    <location>
        <begin position="163"/>
        <end position="186"/>
    </location>
</feature>
<dbReference type="Proteomes" id="UP000825009">
    <property type="component" value="Chromosome"/>
</dbReference>
<dbReference type="KEGG" id="gce:KYE46_11255"/>
<keyword evidence="1" id="KW-0812">Transmembrane</keyword>